<keyword evidence="4" id="KW-1185">Reference proteome</keyword>
<protein>
    <submittedName>
        <fullName evidence="2">Gcn5-related N-acetyltransferase (GNAT) domain protein</fullName>
        <ecNumber evidence="2">2.3.1.-</ecNumber>
    </submittedName>
    <submittedName>
        <fullName evidence="3">Sortase-like acyltransferase</fullName>
    </submittedName>
</protein>
<gene>
    <name evidence="3" type="ORF">DEACI_2915</name>
    <name evidence="2" type="ORF">DEACI_3000</name>
</gene>
<dbReference type="AlphaFoldDB" id="A0A8S0XCD8"/>
<sequence length="155" mass="17119">MASQLGVEGLGIRQALRADLGDVLGLYRQLDLNRNEVLPLEQAERILAKMELYPDYKVYVAEINSDIVGTFALAVMDNLAHAGKPSGLLEDVVVGTGYRGKGIGRLMMEYALSYCRKQGCYKVALSSNLAREGAHAFYERLGFRKHGYSFLVELG</sequence>
<dbReference type="Proteomes" id="UP001071230">
    <property type="component" value="Unassembled WGS sequence"/>
</dbReference>
<dbReference type="RefSeq" id="WP_240985713.1">
    <property type="nucleotide sequence ID" value="NZ_CDGJ01000081.1"/>
</dbReference>
<evidence type="ECO:0000313" key="3">
    <source>
        <dbReference type="EMBL" id="CEJ08439.1"/>
    </source>
</evidence>
<dbReference type="KEGG" id="aacx:DEACI_3000"/>
<dbReference type="Pfam" id="PF00583">
    <property type="entry name" value="Acetyltransf_1"/>
    <property type="match status" value="1"/>
</dbReference>
<dbReference type="InterPro" id="IPR039143">
    <property type="entry name" value="GNPNAT1-like"/>
</dbReference>
<accession>A0A8S0XCD8</accession>
<dbReference type="CDD" id="cd04301">
    <property type="entry name" value="NAT_SF"/>
    <property type="match status" value="1"/>
</dbReference>
<dbReference type="EMBL" id="CDGJ01000081">
    <property type="protein sequence ID" value="CEJ08439.1"/>
    <property type="molecule type" value="Genomic_DNA"/>
</dbReference>
<keyword evidence="2" id="KW-0012">Acyltransferase</keyword>
<reference evidence="2" key="2">
    <citation type="submission" date="2020-01" db="EMBL/GenBank/DDBJ databases">
        <authorList>
            <person name="Hornung B."/>
        </authorList>
    </citation>
    <scope>NUCLEOTIDE SEQUENCE</scope>
    <source>
        <strain evidence="2">PacBioINE</strain>
    </source>
</reference>
<evidence type="ECO:0000313" key="4">
    <source>
        <dbReference type="Proteomes" id="UP001071230"/>
    </source>
</evidence>
<evidence type="ECO:0000313" key="2">
    <source>
        <dbReference type="EMBL" id="CAA7602326.1"/>
    </source>
</evidence>
<name>A0A8S0XCD8_9FIRM</name>
<reference evidence="3" key="1">
    <citation type="submission" date="2014-11" db="EMBL/GenBank/DDBJ databases">
        <authorList>
            <person name="Hornung B.V."/>
        </authorList>
    </citation>
    <scope>NUCLEOTIDE SEQUENCE</scope>
    <source>
        <strain evidence="3">INE</strain>
    </source>
</reference>
<dbReference type="SUPFAM" id="SSF55729">
    <property type="entry name" value="Acyl-CoA N-acyltransferases (Nat)"/>
    <property type="match status" value="1"/>
</dbReference>
<proteinExistence type="predicted"/>
<dbReference type="InterPro" id="IPR000182">
    <property type="entry name" value="GNAT_dom"/>
</dbReference>
<organism evidence="2">
    <name type="scientific">Acididesulfobacillus acetoxydans</name>
    <dbReference type="NCBI Taxonomy" id="1561005"/>
    <lineage>
        <taxon>Bacteria</taxon>
        <taxon>Bacillati</taxon>
        <taxon>Bacillota</taxon>
        <taxon>Clostridia</taxon>
        <taxon>Eubacteriales</taxon>
        <taxon>Peptococcaceae</taxon>
        <taxon>Acididesulfobacillus</taxon>
    </lineage>
</organism>
<dbReference type="GO" id="GO:0008080">
    <property type="term" value="F:N-acetyltransferase activity"/>
    <property type="evidence" value="ECO:0007669"/>
    <property type="project" value="TreeGrafter"/>
</dbReference>
<dbReference type="EMBL" id="LR746496">
    <property type="protein sequence ID" value="CAA7602326.1"/>
    <property type="molecule type" value="Genomic_DNA"/>
</dbReference>
<feature type="domain" description="N-acetyltransferase" evidence="1">
    <location>
        <begin position="10"/>
        <end position="155"/>
    </location>
</feature>
<keyword evidence="2" id="KW-0808">Transferase</keyword>
<dbReference type="PROSITE" id="PS51186">
    <property type="entry name" value="GNAT"/>
    <property type="match status" value="1"/>
</dbReference>
<dbReference type="Gene3D" id="3.40.630.30">
    <property type="match status" value="1"/>
</dbReference>
<dbReference type="EC" id="2.3.1.-" evidence="2"/>
<dbReference type="InterPro" id="IPR016181">
    <property type="entry name" value="Acyl_CoA_acyltransferase"/>
</dbReference>
<dbReference type="PANTHER" id="PTHR13355">
    <property type="entry name" value="GLUCOSAMINE 6-PHOSPHATE N-ACETYLTRANSFERASE"/>
    <property type="match status" value="1"/>
</dbReference>
<dbReference type="PANTHER" id="PTHR13355:SF15">
    <property type="entry name" value="GCN5-RELATED N-ACETYLTRANSFERASE 3, CHLOROPLASTIC"/>
    <property type="match status" value="1"/>
</dbReference>
<evidence type="ECO:0000259" key="1">
    <source>
        <dbReference type="PROSITE" id="PS51186"/>
    </source>
</evidence>
<dbReference type="Proteomes" id="UP000836597">
    <property type="component" value="Chromosome"/>
</dbReference>